<evidence type="ECO:0000256" key="7">
    <source>
        <dbReference type="ARBA" id="ARBA00023004"/>
    </source>
</evidence>
<dbReference type="PROSITE" id="PS00595">
    <property type="entry name" value="AA_TRANSFER_CLASS_5"/>
    <property type="match status" value="1"/>
</dbReference>
<keyword evidence="8" id="KW-0411">Iron-sulfur</keyword>
<accession>A0A7W9SVR8</accession>
<feature type="domain" description="Aminotransferase class V" evidence="11">
    <location>
        <begin position="7"/>
        <end position="364"/>
    </location>
</feature>
<dbReference type="GO" id="GO:0046872">
    <property type="term" value="F:metal ion binding"/>
    <property type="evidence" value="ECO:0007669"/>
    <property type="project" value="UniProtKB-KW"/>
</dbReference>
<dbReference type="Proteomes" id="UP000520814">
    <property type="component" value="Unassembled WGS sequence"/>
</dbReference>
<evidence type="ECO:0000256" key="1">
    <source>
        <dbReference type="ARBA" id="ARBA00001933"/>
    </source>
</evidence>
<evidence type="ECO:0000313" key="12">
    <source>
        <dbReference type="EMBL" id="MBB6053064.1"/>
    </source>
</evidence>
<evidence type="ECO:0000256" key="5">
    <source>
        <dbReference type="ARBA" id="ARBA00022723"/>
    </source>
</evidence>
<dbReference type="SUPFAM" id="SSF53383">
    <property type="entry name" value="PLP-dependent transferases"/>
    <property type="match status" value="1"/>
</dbReference>
<sequence>MSQTALYLDYAATTPTDPEVREAMLPFLGESFGNPSSVHRVGQEVRRALDAARDTLAKALGAESGEIFFTSGGTEANNLALLGVLMAAKEQGRNHLITASAEHHAVIDTALFARELGFAVTVLPVDEFGKVHPEALAEALTDKTALVSVMHANNEVGTINPITELAALAHAHGALFHTDAVQTLGALPIDVTALGVDLLSVSSHKIYGPKGVGALYIKSGVKCTPLFHGGSQERQKRPGTENVPGIVGFGKAVALLPTWRDETALRLAPLRDKFIARFPQAFLNGHPTERLASNINLSFVKPDGETMLLALDLWGICASSGSACSSGSIDPSHVLTAMGVPRERALGAVRFSLGRHTTDAELDKAAGVVERLVMSQLS</sequence>
<organism evidence="12 13">
    <name type="scientific">Armatimonas rosea</name>
    <dbReference type="NCBI Taxonomy" id="685828"/>
    <lineage>
        <taxon>Bacteria</taxon>
        <taxon>Bacillati</taxon>
        <taxon>Armatimonadota</taxon>
        <taxon>Armatimonadia</taxon>
        <taxon>Armatimonadales</taxon>
        <taxon>Armatimonadaceae</taxon>
        <taxon>Armatimonas</taxon>
    </lineage>
</organism>
<comment type="similarity">
    <text evidence="2">Belongs to the class-V pyridoxal-phosphate-dependent aminotransferase family. NifS/IscS subfamily.</text>
</comment>
<gene>
    <name evidence="12" type="ORF">HNQ39_004896</name>
</gene>
<dbReference type="Pfam" id="PF00266">
    <property type="entry name" value="Aminotran_5"/>
    <property type="match status" value="1"/>
</dbReference>
<evidence type="ECO:0000259" key="11">
    <source>
        <dbReference type="Pfam" id="PF00266"/>
    </source>
</evidence>
<keyword evidence="7" id="KW-0408">Iron</keyword>
<keyword evidence="5" id="KW-0479">Metal-binding</keyword>
<evidence type="ECO:0000256" key="10">
    <source>
        <dbReference type="RuleBase" id="RU004504"/>
    </source>
</evidence>
<dbReference type="InterPro" id="IPR015421">
    <property type="entry name" value="PyrdxlP-dep_Trfase_major"/>
</dbReference>
<comment type="catalytic activity">
    <reaction evidence="9">
        <text>(sulfur carrier)-H + L-cysteine = (sulfur carrier)-SH + L-alanine</text>
        <dbReference type="Rhea" id="RHEA:43892"/>
        <dbReference type="Rhea" id="RHEA-COMP:14737"/>
        <dbReference type="Rhea" id="RHEA-COMP:14739"/>
        <dbReference type="ChEBI" id="CHEBI:29917"/>
        <dbReference type="ChEBI" id="CHEBI:35235"/>
        <dbReference type="ChEBI" id="CHEBI:57972"/>
        <dbReference type="ChEBI" id="CHEBI:64428"/>
        <dbReference type="EC" id="2.8.1.7"/>
    </reaction>
</comment>
<dbReference type="InterPro" id="IPR016454">
    <property type="entry name" value="Cysteine_dSase"/>
</dbReference>
<dbReference type="InterPro" id="IPR000192">
    <property type="entry name" value="Aminotrans_V_dom"/>
</dbReference>
<dbReference type="EMBL" id="JACHGW010000005">
    <property type="protein sequence ID" value="MBB6053064.1"/>
    <property type="molecule type" value="Genomic_DNA"/>
</dbReference>
<dbReference type="Gene3D" id="3.90.1150.10">
    <property type="entry name" value="Aspartate Aminotransferase, domain 1"/>
    <property type="match status" value="1"/>
</dbReference>
<dbReference type="InterPro" id="IPR015422">
    <property type="entry name" value="PyrdxlP-dep_Trfase_small"/>
</dbReference>
<keyword evidence="6" id="KW-0663">Pyridoxal phosphate</keyword>
<evidence type="ECO:0000256" key="9">
    <source>
        <dbReference type="ARBA" id="ARBA00050776"/>
    </source>
</evidence>
<dbReference type="InterPro" id="IPR015424">
    <property type="entry name" value="PyrdxlP-dep_Trfase"/>
</dbReference>
<dbReference type="Gene3D" id="1.10.260.50">
    <property type="match status" value="1"/>
</dbReference>
<proteinExistence type="inferred from homology"/>
<dbReference type="GO" id="GO:0031071">
    <property type="term" value="F:cysteine desulfurase activity"/>
    <property type="evidence" value="ECO:0007669"/>
    <property type="project" value="UniProtKB-EC"/>
</dbReference>
<evidence type="ECO:0000256" key="3">
    <source>
        <dbReference type="ARBA" id="ARBA00012239"/>
    </source>
</evidence>
<dbReference type="EC" id="2.8.1.7" evidence="3"/>
<evidence type="ECO:0000256" key="2">
    <source>
        <dbReference type="ARBA" id="ARBA00006490"/>
    </source>
</evidence>
<name>A0A7W9SVR8_ARMRO</name>
<evidence type="ECO:0000313" key="13">
    <source>
        <dbReference type="Proteomes" id="UP000520814"/>
    </source>
</evidence>
<dbReference type="InterPro" id="IPR020578">
    <property type="entry name" value="Aminotrans_V_PyrdxlP_BS"/>
</dbReference>
<comment type="cofactor">
    <cofactor evidence="1 10">
        <name>pyridoxal 5'-phosphate</name>
        <dbReference type="ChEBI" id="CHEBI:597326"/>
    </cofactor>
</comment>
<keyword evidence="4 12" id="KW-0808">Transferase</keyword>
<dbReference type="Gene3D" id="3.40.640.10">
    <property type="entry name" value="Type I PLP-dependent aspartate aminotransferase-like (Major domain)"/>
    <property type="match status" value="1"/>
</dbReference>
<protein>
    <recommendedName>
        <fullName evidence="3">cysteine desulfurase</fullName>
        <ecNumber evidence="3">2.8.1.7</ecNumber>
    </recommendedName>
</protein>
<evidence type="ECO:0000256" key="4">
    <source>
        <dbReference type="ARBA" id="ARBA00022679"/>
    </source>
</evidence>
<dbReference type="PANTHER" id="PTHR11601">
    <property type="entry name" value="CYSTEINE DESULFURYLASE FAMILY MEMBER"/>
    <property type="match status" value="1"/>
</dbReference>
<dbReference type="NCBIfam" id="NF002806">
    <property type="entry name" value="PRK02948.1"/>
    <property type="match status" value="1"/>
</dbReference>
<keyword evidence="13" id="KW-1185">Reference proteome</keyword>
<evidence type="ECO:0000256" key="8">
    <source>
        <dbReference type="ARBA" id="ARBA00023014"/>
    </source>
</evidence>
<dbReference type="PIRSF" id="PIRSF005572">
    <property type="entry name" value="NifS"/>
    <property type="match status" value="1"/>
</dbReference>
<dbReference type="FunFam" id="3.40.640.10:FF:000084">
    <property type="entry name" value="IscS-like cysteine desulfurase"/>
    <property type="match status" value="1"/>
</dbReference>
<dbReference type="GO" id="GO:0051536">
    <property type="term" value="F:iron-sulfur cluster binding"/>
    <property type="evidence" value="ECO:0007669"/>
    <property type="project" value="UniProtKB-KW"/>
</dbReference>
<dbReference type="RefSeq" id="WP_184202991.1">
    <property type="nucleotide sequence ID" value="NZ_JACHGW010000005.1"/>
</dbReference>
<reference evidence="12 13" key="1">
    <citation type="submission" date="2020-08" db="EMBL/GenBank/DDBJ databases">
        <title>Genomic Encyclopedia of Type Strains, Phase IV (KMG-IV): sequencing the most valuable type-strain genomes for metagenomic binning, comparative biology and taxonomic classification.</title>
        <authorList>
            <person name="Goeker M."/>
        </authorList>
    </citation>
    <scope>NUCLEOTIDE SEQUENCE [LARGE SCALE GENOMIC DNA]</scope>
    <source>
        <strain evidence="12 13">DSM 23562</strain>
    </source>
</reference>
<dbReference type="AlphaFoldDB" id="A0A7W9SVR8"/>
<comment type="caution">
    <text evidence="12">The sequence shown here is derived from an EMBL/GenBank/DDBJ whole genome shotgun (WGS) entry which is preliminary data.</text>
</comment>
<dbReference type="PANTHER" id="PTHR11601:SF34">
    <property type="entry name" value="CYSTEINE DESULFURASE"/>
    <property type="match status" value="1"/>
</dbReference>
<evidence type="ECO:0000256" key="6">
    <source>
        <dbReference type="ARBA" id="ARBA00022898"/>
    </source>
</evidence>